<evidence type="ECO:0000313" key="1">
    <source>
        <dbReference type="EMBL" id="KAK2551716.1"/>
    </source>
</evidence>
<gene>
    <name evidence="1" type="ORF">P5673_027316</name>
</gene>
<reference evidence="1" key="2">
    <citation type="journal article" date="2023" name="Science">
        <title>Genomic signatures of disease resistance in endangered staghorn corals.</title>
        <authorList>
            <person name="Vollmer S.V."/>
            <person name="Selwyn J.D."/>
            <person name="Despard B.A."/>
            <person name="Roesel C.L."/>
        </authorList>
    </citation>
    <scope>NUCLEOTIDE SEQUENCE</scope>
    <source>
        <strain evidence="1">K2</strain>
    </source>
</reference>
<dbReference type="Gene3D" id="2.120.10.30">
    <property type="entry name" value="TolB, C-terminal domain"/>
    <property type="match status" value="1"/>
</dbReference>
<comment type="caution">
    <text evidence="1">The sequence shown here is derived from an EMBL/GenBank/DDBJ whole genome shotgun (WGS) entry which is preliminary data.</text>
</comment>
<proteinExistence type="predicted"/>
<keyword evidence="2" id="KW-1185">Reference proteome</keyword>
<dbReference type="AlphaFoldDB" id="A0AAD9UVP0"/>
<organism evidence="1 2">
    <name type="scientific">Acropora cervicornis</name>
    <name type="common">Staghorn coral</name>
    <dbReference type="NCBI Taxonomy" id="6130"/>
    <lineage>
        <taxon>Eukaryota</taxon>
        <taxon>Metazoa</taxon>
        <taxon>Cnidaria</taxon>
        <taxon>Anthozoa</taxon>
        <taxon>Hexacorallia</taxon>
        <taxon>Scleractinia</taxon>
        <taxon>Astrocoeniina</taxon>
        <taxon>Acroporidae</taxon>
        <taxon>Acropora</taxon>
    </lineage>
</organism>
<dbReference type="EMBL" id="JARQWQ010000094">
    <property type="protein sequence ID" value="KAK2551716.1"/>
    <property type="molecule type" value="Genomic_DNA"/>
</dbReference>
<evidence type="ECO:0000313" key="2">
    <source>
        <dbReference type="Proteomes" id="UP001249851"/>
    </source>
</evidence>
<dbReference type="Proteomes" id="UP001249851">
    <property type="component" value="Unassembled WGS sequence"/>
</dbReference>
<dbReference type="SUPFAM" id="SSF75011">
    <property type="entry name" value="3-carboxy-cis,cis-mucoante lactonizing enzyme"/>
    <property type="match status" value="1"/>
</dbReference>
<accession>A0AAD9UVP0</accession>
<sequence length="545" mass="59928">MYTLCKSSAGFLLKKGRHLAAEKLKDGDVTNQKLRSMIVDESDNLNSKIDAFAQVNLKTSVSLFKEGLVFLKGALSTEISKTDRPAEGREAKTPQTFPGVITTVVDNLPVLVKELRGLNLADLDESCRKALLDAEKKFDSANCKAVAAFNNDTLTPSDRIVAMALRLMATILAKIENPGVLEVCRSNLEELHSATIVQKNFKTEFTKNLKVKRKLNRDIGNEKVDPLRDARVAQMLRKVDMSDLSMIRSFGEKKEKSVSSIYGIAANTSKQFLVARHVKDGFWVEVFDSNGDFLAPVGLASTENKSNRRKRAVAVATDGDDNIYVLTLCREDRVMTEISVFDKTNSSERKVLVECKFKASTFIVKDNHLLVPGRFDPGLSSITLDDELRNGYVLMCNTDGKRIGRFSEKEIGILLDITADDNCNVMVLTKSSCVYVFALITANNGDDDPGQDHASNSNLARFLKKFEVAPFACAIAFHWPTGNLVVASSSEIDPGSPSRVLLYSMEGNLERSIDIKLEDTDSIQAAIVSSDGSICVATDSKVLVL</sequence>
<reference evidence="1" key="1">
    <citation type="journal article" date="2023" name="G3 (Bethesda)">
        <title>Whole genome assembly and annotation of the endangered Caribbean coral Acropora cervicornis.</title>
        <authorList>
            <person name="Selwyn J.D."/>
            <person name="Vollmer S.V."/>
        </authorList>
    </citation>
    <scope>NUCLEOTIDE SEQUENCE</scope>
    <source>
        <strain evidence="1">K2</strain>
    </source>
</reference>
<protein>
    <submittedName>
        <fullName evidence="1">Uncharacterized protein</fullName>
    </submittedName>
</protein>
<name>A0AAD9UVP0_ACRCE</name>
<dbReference type="InterPro" id="IPR011042">
    <property type="entry name" value="6-blade_b-propeller_TolB-like"/>
</dbReference>